<feature type="compositionally biased region" description="Polar residues" evidence="1">
    <location>
        <begin position="141"/>
        <end position="157"/>
    </location>
</feature>
<keyword evidence="3" id="KW-1185">Reference proteome</keyword>
<evidence type="ECO:0000313" key="2">
    <source>
        <dbReference type="EMBL" id="GAN00913.1"/>
    </source>
</evidence>
<evidence type="ECO:0000256" key="1">
    <source>
        <dbReference type="SAM" id="MobiDB-lite"/>
    </source>
</evidence>
<feature type="region of interest" description="Disordered" evidence="1">
    <location>
        <begin position="244"/>
        <end position="328"/>
    </location>
</feature>
<feature type="compositionally biased region" description="Low complexity" evidence="1">
    <location>
        <begin position="173"/>
        <end position="188"/>
    </location>
</feature>
<dbReference type="OrthoDB" id="2266999at2759"/>
<dbReference type="Proteomes" id="UP000053815">
    <property type="component" value="Unassembled WGS sequence"/>
</dbReference>
<proteinExistence type="predicted"/>
<protein>
    <submittedName>
        <fullName evidence="2">Uncharacterized protein</fullName>
    </submittedName>
</protein>
<accession>A0A0C9MG23</accession>
<feature type="compositionally biased region" description="Polar residues" evidence="1">
    <location>
        <begin position="283"/>
        <end position="292"/>
    </location>
</feature>
<evidence type="ECO:0000313" key="3">
    <source>
        <dbReference type="Proteomes" id="UP000053815"/>
    </source>
</evidence>
<feature type="region of interest" description="Disordered" evidence="1">
    <location>
        <begin position="195"/>
        <end position="214"/>
    </location>
</feature>
<dbReference type="AlphaFoldDB" id="A0A0C9MG23"/>
<feature type="compositionally biased region" description="Low complexity" evidence="1">
    <location>
        <begin position="249"/>
        <end position="270"/>
    </location>
</feature>
<organism evidence="2">
    <name type="scientific">Mucor ambiguus</name>
    <dbReference type="NCBI Taxonomy" id="91626"/>
    <lineage>
        <taxon>Eukaryota</taxon>
        <taxon>Fungi</taxon>
        <taxon>Fungi incertae sedis</taxon>
        <taxon>Mucoromycota</taxon>
        <taxon>Mucoromycotina</taxon>
        <taxon>Mucoromycetes</taxon>
        <taxon>Mucorales</taxon>
        <taxon>Mucorineae</taxon>
        <taxon>Mucoraceae</taxon>
        <taxon>Mucor</taxon>
    </lineage>
</organism>
<reference evidence="2" key="1">
    <citation type="submission" date="2014-09" db="EMBL/GenBank/DDBJ databases">
        <title>Draft genome sequence of an oleaginous Mucoromycotina fungus Mucor ambiguus NBRC6742.</title>
        <authorList>
            <person name="Takeda I."/>
            <person name="Yamane N."/>
            <person name="Morita T."/>
            <person name="Tamano K."/>
            <person name="Machida M."/>
            <person name="Baker S."/>
            <person name="Koike H."/>
        </authorList>
    </citation>
    <scope>NUCLEOTIDE SEQUENCE</scope>
    <source>
        <strain evidence="2">NBRC 6742</strain>
    </source>
</reference>
<feature type="region of interest" description="Disordered" evidence="1">
    <location>
        <begin position="405"/>
        <end position="459"/>
    </location>
</feature>
<feature type="region of interest" description="Disordered" evidence="1">
    <location>
        <begin position="133"/>
        <end position="188"/>
    </location>
</feature>
<dbReference type="EMBL" id="DF836292">
    <property type="protein sequence ID" value="GAN00913.1"/>
    <property type="molecule type" value="Genomic_DNA"/>
</dbReference>
<name>A0A0C9MG23_9FUNG</name>
<feature type="compositionally biased region" description="Low complexity" evidence="1">
    <location>
        <begin position="293"/>
        <end position="306"/>
    </location>
</feature>
<sequence>MSISDSCKAYERFHSAHYQDEPFPMSKSKLIRYIKFRARSGTFTDFLTNLDQHPKHGPAWLQEMNSDPDVRKLMDLTINLWPRIAKQCKLPLIGVGNVYKTPSFEQKYGKYIRDKVNQEAMYRERVHVVEGKKSRGFMVTDPTQTRPVNTGASSESPINLDHPTPSSSPIQRSKSTTTSNSSSTASKYTPSIKYAATSTSTSTSRTTTTTATYKSTSKYDPKIDEDALREELMQQMMMPDQKKLVSQFKSSAATKAPSKSSSPSMRSVSPSTPPSSKKEGRKSSSPAESAVNTKSKSAITTKSKPAATKKEPTIQKMSPTFNKKQSKKELWKLAQKVSVRIEKSQEEGKNDVLRHPKVKIVKRKPIHYGINDDIKPAKKGTAPLPKIRHPVVLIKRAPPRLKDPVVKIIKRSSIPYPQQHDPEEDEKNKEDQQERVNREEEKQDGYGRNKKQKRGDYLYDQNKLQIVHIMIKNHA</sequence>
<gene>
    <name evidence="2" type="ORF">MAM1_0003d00339</name>
</gene>
<feature type="compositionally biased region" description="Basic and acidic residues" evidence="1">
    <location>
        <begin position="426"/>
        <end position="447"/>
    </location>
</feature>